<dbReference type="PANTHER" id="PTHR36174">
    <property type="entry name" value="LIPID II:GLYCINE GLYCYLTRANSFERASE"/>
    <property type="match status" value="1"/>
</dbReference>
<dbReference type="EMBL" id="MAGO01000010">
    <property type="protein sequence ID" value="OCC14657.1"/>
    <property type="molecule type" value="Genomic_DNA"/>
</dbReference>
<dbReference type="GO" id="GO:0009252">
    <property type="term" value="P:peptidoglycan biosynthetic process"/>
    <property type="evidence" value="ECO:0007669"/>
    <property type="project" value="UniProtKB-KW"/>
</dbReference>
<dbReference type="Gene3D" id="3.40.630.30">
    <property type="match status" value="1"/>
</dbReference>
<evidence type="ECO:0000256" key="3">
    <source>
        <dbReference type="ARBA" id="ARBA00022960"/>
    </source>
</evidence>
<dbReference type="AlphaFoldDB" id="A0A1B9F3Y8"/>
<reference evidence="8 9" key="1">
    <citation type="submission" date="2016-06" db="EMBL/GenBank/DDBJ databases">
        <title>Respiratory ammonification of nitrate coupled to the oxidation of elemental sulfur in deep-sea autotrophic thermophilic bacteria.</title>
        <authorList>
            <person name="Slobodkina G.B."/>
            <person name="Mardanov A.V."/>
            <person name="Ravin N.V."/>
            <person name="Frolova A.A."/>
            <person name="Viryasiv M.B."/>
            <person name="Chernyh N.A."/>
            <person name="Bonch-Osmolovskaya E.A."/>
            <person name="Slobodkin A.I."/>
        </authorList>
    </citation>
    <scope>NUCLEOTIDE SEQUENCE [LARGE SCALE GENOMIC DNA]</scope>
    <source>
        <strain evidence="8 9">S69</strain>
    </source>
</reference>
<dbReference type="Pfam" id="PF13480">
    <property type="entry name" value="Acetyltransf_6"/>
    <property type="match status" value="1"/>
</dbReference>
<keyword evidence="6" id="KW-0961">Cell wall biogenesis/degradation</keyword>
<dbReference type="GO" id="GO:0008360">
    <property type="term" value="P:regulation of cell shape"/>
    <property type="evidence" value="ECO:0007669"/>
    <property type="project" value="UniProtKB-KW"/>
</dbReference>
<comment type="caution">
    <text evidence="8">The sequence shown here is derived from an EMBL/GenBank/DDBJ whole genome shotgun (WGS) entry which is preliminary data.</text>
</comment>
<dbReference type="Proteomes" id="UP000093080">
    <property type="component" value="Unassembled WGS sequence"/>
</dbReference>
<proteinExistence type="inferred from homology"/>
<gene>
    <name evidence="8" type="ORF">DBT_1972</name>
</gene>
<dbReference type="PROSITE" id="PS51191">
    <property type="entry name" value="FEMABX"/>
    <property type="match status" value="1"/>
</dbReference>
<dbReference type="STRING" id="1156395.DBT_1972"/>
<keyword evidence="2" id="KW-0808">Transferase</keyword>
<organism evidence="8 9">
    <name type="scientific">Dissulfuribacter thermophilus</name>
    <dbReference type="NCBI Taxonomy" id="1156395"/>
    <lineage>
        <taxon>Bacteria</taxon>
        <taxon>Pseudomonadati</taxon>
        <taxon>Thermodesulfobacteriota</taxon>
        <taxon>Dissulfuribacteria</taxon>
        <taxon>Dissulfuribacterales</taxon>
        <taxon>Dissulfuribacteraceae</taxon>
        <taxon>Dissulfuribacter</taxon>
    </lineage>
</organism>
<dbReference type="RefSeq" id="WP_067619627.1">
    <property type="nucleotide sequence ID" value="NZ_MAGO01000010.1"/>
</dbReference>
<evidence type="ECO:0000256" key="1">
    <source>
        <dbReference type="ARBA" id="ARBA00009943"/>
    </source>
</evidence>
<dbReference type="OrthoDB" id="9773932at2"/>
<evidence type="ECO:0000313" key="9">
    <source>
        <dbReference type="Proteomes" id="UP000093080"/>
    </source>
</evidence>
<keyword evidence="3" id="KW-0133">Cell shape</keyword>
<evidence type="ECO:0000256" key="5">
    <source>
        <dbReference type="ARBA" id="ARBA00023315"/>
    </source>
</evidence>
<keyword evidence="5" id="KW-0012">Acyltransferase</keyword>
<dbReference type="InterPro" id="IPR016181">
    <property type="entry name" value="Acyl_CoA_acyltransferase"/>
</dbReference>
<protein>
    <recommendedName>
        <fullName evidence="7">BioF2-like acetyltransferase domain-containing protein</fullName>
    </recommendedName>
</protein>
<evidence type="ECO:0000256" key="4">
    <source>
        <dbReference type="ARBA" id="ARBA00022984"/>
    </source>
</evidence>
<keyword evidence="4" id="KW-0573">Peptidoglycan synthesis</keyword>
<comment type="similarity">
    <text evidence="1">Belongs to the FemABX family.</text>
</comment>
<name>A0A1B9F3Y8_9BACT</name>
<accession>A0A1B9F3Y8</accession>
<dbReference type="GO" id="GO:0016755">
    <property type="term" value="F:aminoacyltransferase activity"/>
    <property type="evidence" value="ECO:0007669"/>
    <property type="project" value="InterPro"/>
</dbReference>
<evidence type="ECO:0000256" key="6">
    <source>
        <dbReference type="ARBA" id="ARBA00023316"/>
    </source>
</evidence>
<dbReference type="InterPro" id="IPR050644">
    <property type="entry name" value="PG_Glycine_Bridge_Synth"/>
</dbReference>
<dbReference type="InterPro" id="IPR003447">
    <property type="entry name" value="FEMABX"/>
</dbReference>
<sequence>MCVENFIETEVIDITNYYDYITYPDLFLHSSWLKAIEEGLGFKSIGLLTKFEEIPVCLSIFLTAQKAGAFRLAGAPLPGCFTPHLEPVWLKEVDDTFKVKIIEMQNRFLIKDGFSYIERRFRDDLLVKKIGNKKGYEIKFPETFILEIKDDLDTMWKTMEGRSRNMVRKAEKKGVKLVKGEGNVSEIEMFYEMLKIVFAKSNSLPPHPLSLYKSIVKNLMPENRVLILSSVLNDEVIAMGFFIYDDSEIHFLSGASLPEAYKTGANNFIQWNVIKFAVNHGLKLYDLGGKGIPSIDKFKASFGGKSHKYGKIVWRSKKALIAEKIYRNILSFKSKLKV</sequence>
<dbReference type="InterPro" id="IPR038740">
    <property type="entry name" value="BioF2-like_GNAT_dom"/>
</dbReference>
<feature type="domain" description="BioF2-like acetyltransferase" evidence="7">
    <location>
        <begin position="163"/>
        <end position="289"/>
    </location>
</feature>
<evidence type="ECO:0000256" key="2">
    <source>
        <dbReference type="ARBA" id="ARBA00022679"/>
    </source>
</evidence>
<dbReference type="PANTHER" id="PTHR36174:SF1">
    <property type="entry name" value="LIPID II:GLYCINE GLYCYLTRANSFERASE"/>
    <property type="match status" value="1"/>
</dbReference>
<dbReference type="SUPFAM" id="SSF55729">
    <property type="entry name" value="Acyl-CoA N-acyltransferases (Nat)"/>
    <property type="match status" value="1"/>
</dbReference>
<evidence type="ECO:0000259" key="7">
    <source>
        <dbReference type="Pfam" id="PF13480"/>
    </source>
</evidence>
<dbReference type="GO" id="GO:0071555">
    <property type="term" value="P:cell wall organization"/>
    <property type="evidence" value="ECO:0007669"/>
    <property type="project" value="UniProtKB-KW"/>
</dbReference>
<evidence type="ECO:0000313" key="8">
    <source>
        <dbReference type="EMBL" id="OCC14657.1"/>
    </source>
</evidence>
<keyword evidence="9" id="KW-1185">Reference proteome</keyword>